<feature type="compositionally biased region" description="Acidic residues" evidence="1">
    <location>
        <begin position="80"/>
        <end position="99"/>
    </location>
</feature>
<feature type="compositionally biased region" description="Low complexity" evidence="1">
    <location>
        <begin position="68"/>
        <end position="79"/>
    </location>
</feature>
<evidence type="ECO:0000313" key="3">
    <source>
        <dbReference type="Proteomes" id="UP001607303"/>
    </source>
</evidence>
<sequence>MDVSYTRIIDAIFLTSPPSLLDFNSKEKRPESRGIEDECARKGDNHDEYRFSWIESRRDDVDDDNDAATDASSSSSSSSSDDDDDDDDDDVDDVEQAKR</sequence>
<keyword evidence="3" id="KW-1185">Reference proteome</keyword>
<reference evidence="2 3" key="1">
    <citation type="journal article" date="2024" name="Ann. Entomol. Soc. Am.">
        <title>Genomic analyses of the southern and eastern yellowjacket wasps (Hymenoptera: Vespidae) reveal evolutionary signatures of social life.</title>
        <authorList>
            <person name="Catto M.A."/>
            <person name="Caine P.B."/>
            <person name="Orr S.E."/>
            <person name="Hunt B.G."/>
            <person name="Goodisman M.A.D."/>
        </authorList>
    </citation>
    <scope>NUCLEOTIDE SEQUENCE [LARGE SCALE GENOMIC DNA]</scope>
    <source>
        <strain evidence="2">232</strain>
        <tissue evidence="2">Head and thorax</tissue>
    </source>
</reference>
<evidence type="ECO:0000256" key="1">
    <source>
        <dbReference type="SAM" id="MobiDB-lite"/>
    </source>
</evidence>
<dbReference type="Proteomes" id="UP001607303">
    <property type="component" value="Unassembled WGS sequence"/>
</dbReference>
<protein>
    <submittedName>
        <fullName evidence="2">Uncharacterized protein</fullName>
    </submittedName>
</protein>
<dbReference type="AlphaFoldDB" id="A0ABD2ATA2"/>
<evidence type="ECO:0000313" key="2">
    <source>
        <dbReference type="EMBL" id="KAL2723720.1"/>
    </source>
</evidence>
<organism evidence="2 3">
    <name type="scientific">Vespula maculifrons</name>
    <name type="common">Eastern yellow jacket</name>
    <name type="synonym">Wasp</name>
    <dbReference type="NCBI Taxonomy" id="7453"/>
    <lineage>
        <taxon>Eukaryota</taxon>
        <taxon>Metazoa</taxon>
        <taxon>Ecdysozoa</taxon>
        <taxon>Arthropoda</taxon>
        <taxon>Hexapoda</taxon>
        <taxon>Insecta</taxon>
        <taxon>Pterygota</taxon>
        <taxon>Neoptera</taxon>
        <taxon>Endopterygota</taxon>
        <taxon>Hymenoptera</taxon>
        <taxon>Apocrita</taxon>
        <taxon>Aculeata</taxon>
        <taxon>Vespoidea</taxon>
        <taxon>Vespidae</taxon>
        <taxon>Vespinae</taxon>
        <taxon>Vespula</taxon>
    </lineage>
</organism>
<gene>
    <name evidence="2" type="ORF">V1477_018952</name>
</gene>
<feature type="compositionally biased region" description="Basic and acidic residues" evidence="1">
    <location>
        <begin position="24"/>
        <end position="41"/>
    </location>
</feature>
<proteinExistence type="predicted"/>
<name>A0ABD2ATA2_VESMC</name>
<comment type="caution">
    <text evidence="2">The sequence shown here is derived from an EMBL/GenBank/DDBJ whole genome shotgun (WGS) entry which is preliminary data.</text>
</comment>
<feature type="region of interest" description="Disordered" evidence="1">
    <location>
        <begin position="19"/>
        <end position="41"/>
    </location>
</feature>
<dbReference type="EMBL" id="JAYRBN010000113">
    <property type="protein sequence ID" value="KAL2723720.1"/>
    <property type="molecule type" value="Genomic_DNA"/>
</dbReference>
<accession>A0ABD2ATA2</accession>
<feature type="region of interest" description="Disordered" evidence="1">
    <location>
        <begin position="56"/>
        <end position="99"/>
    </location>
</feature>